<evidence type="ECO:0000313" key="1">
    <source>
        <dbReference type="EMBL" id="VEL18680.1"/>
    </source>
</evidence>
<comment type="caution">
    <text evidence="1">The sequence shown here is derived from an EMBL/GenBank/DDBJ whole genome shotgun (WGS) entry which is preliminary data.</text>
</comment>
<sequence length="126" mass="12661">MATFDSAAGHATSMRTGQRVRGSRIMLMMLGATSNGGSGAVSASSENGAVECSDVCGFGRDSAEVSHPGTGEVVSSCAIGSANAELAGANNGSLAQSGSSFNLGPSVILPRVQRNVLKCPFCLKYT</sequence>
<dbReference type="Proteomes" id="UP000784294">
    <property type="component" value="Unassembled WGS sequence"/>
</dbReference>
<proteinExistence type="predicted"/>
<gene>
    <name evidence="1" type="ORF">PXEA_LOCUS12120</name>
</gene>
<name>A0A448WRX0_9PLAT</name>
<reference evidence="1" key="1">
    <citation type="submission" date="2018-11" db="EMBL/GenBank/DDBJ databases">
        <authorList>
            <consortium name="Pathogen Informatics"/>
        </authorList>
    </citation>
    <scope>NUCLEOTIDE SEQUENCE</scope>
</reference>
<protein>
    <submittedName>
        <fullName evidence="1">Uncharacterized protein</fullName>
    </submittedName>
</protein>
<dbReference type="EMBL" id="CAAALY010038119">
    <property type="protein sequence ID" value="VEL18680.1"/>
    <property type="molecule type" value="Genomic_DNA"/>
</dbReference>
<keyword evidence="2" id="KW-1185">Reference proteome</keyword>
<accession>A0A448WRX0</accession>
<organism evidence="1 2">
    <name type="scientific">Protopolystoma xenopodis</name>
    <dbReference type="NCBI Taxonomy" id="117903"/>
    <lineage>
        <taxon>Eukaryota</taxon>
        <taxon>Metazoa</taxon>
        <taxon>Spiralia</taxon>
        <taxon>Lophotrochozoa</taxon>
        <taxon>Platyhelminthes</taxon>
        <taxon>Monogenea</taxon>
        <taxon>Polyopisthocotylea</taxon>
        <taxon>Polystomatidea</taxon>
        <taxon>Polystomatidae</taxon>
        <taxon>Protopolystoma</taxon>
    </lineage>
</organism>
<evidence type="ECO:0000313" key="2">
    <source>
        <dbReference type="Proteomes" id="UP000784294"/>
    </source>
</evidence>
<dbReference type="AlphaFoldDB" id="A0A448WRX0"/>